<reference evidence="1" key="2">
    <citation type="submission" date="2020-06" db="EMBL/GenBank/DDBJ databases">
        <title>Helianthus annuus Genome sequencing and assembly Release 2.</title>
        <authorList>
            <person name="Gouzy J."/>
            <person name="Langlade N."/>
            <person name="Munos S."/>
        </authorList>
    </citation>
    <scope>NUCLEOTIDE SEQUENCE</scope>
    <source>
        <tissue evidence="1">Leaves</tissue>
    </source>
</reference>
<organism evidence="1 2">
    <name type="scientific">Helianthus annuus</name>
    <name type="common">Common sunflower</name>
    <dbReference type="NCBI Taxonomy" id="4232"/>
    <lineage>
        <taxon>Eukaryota</taxon>
        <taxon>Viridiplantae</taxon>
        <taxon>Streptophyta</taxon>
        <taxon>Embryophyta</taxon>
        <taxon>Tracheophyta</taxon>
        <taxon>Spermatophyta</taxon>
        <taxon>Magnoliopsida</taxon>
        <taxon>eudicotyledons</taxon>
        <taxon>Gunneridae</taxon>
        <taxon>Pentapetalae</taxon>
        <taxon>asterids</taxon>
        <taxon>campanulids</taxon>
        <taxon>Asterales</taxon>
        <taxon>Asteraceae</taxon>
        <taxon>Asteroideae</taxon>
        <taxon>Heliantheae alliance</taxon>
        <taxon>Heliantheae</taxon>
        <taxon>Helianthus</taxon>
    </lineage>
</organism>
<gene>
    <name evidence="1" type="ORF">HanXRQr2_Chr17g0780561</name>
</gene>
<name>A0A9K3GST6_HELAN</name>
<evidence type="ECO:0000313" key="2">
    <source>
        <dbReference type="Proteomes" id="UP000215914"/>
    </source>
</evidence>
<dbReference type="Gramene" id="mRNA:HanXRQr2_Chr17g0780561">
    <property type="protein sequence ID" value="mRNA:HanXRQr2_Chr17g0780561"/>
    <property type="gene ID" value="HanXRQr2_Chr17g0780561"/>
</dbReference>
<protein>
    <submittedName>
        <fullName evidence="1">Uncharacterized protein</fullName>
    </submittedName>
</protein>
<comment type="caution">
    <text evidence="1">The sequence shown here is derived from an EMBL/GenBank/DDBJ whole genome shotgun (WGS) entry which is preliminary data.</text>
</comment>
<keyword evidence="2" id="KW-1185">Reference proteome</keyword>
<dbReference type="EMBL" id="MNCJ02000332">
    <property type="protein sequence ID" value="KAF5753478.1"/>
    <property type="molecule type" value="Genomic_DNA"/>
</dbReference>
<proteinExistence type="predicted"/>
<evidence type="ECO:0000313" key="1">
    <source>
        <dbReference type="EMBL" id="KAF5753478.1"/>
    </source>
</evidence>
<accession>A0A9K3GST6</accession>
<sequence length="47" mass="5363">MADDNRDDGGGGSGYDYDECRYNVKGSYVFSPPILRKIIRYAYTIHI</sequence>
<reference evidence="1" key="1">
    <citation type="journal article" date="2017" name="Nature">
        <title>The sunflower genome provides insights into oil metabolism, flowering and Asterid evolution.</title>
        <authorList>
            <person name="Badouin H."/>
            <person name="Gouzy J."/>
            <person name="Grassa C.J."/>
            <person name="Murat F."/>
            <person name="Staton S.E."/>
            <person name="Cottret L."/>
            <person name="Lelandais-Briere C."/>
            <person name="Owens G.L."/>
            <person name="Carrere S."/>
            <person name="Mayjonade B."/>
            <person name="Legrand L."/>
            <person name="Gill N."/>
            <person name="Kane N.C."/>
            <person name="Bowers J.E."/>
            <person name="Hubner S."/>
            <person name="Bellec A."/>
            <person name="Berard A."/>
            <person name="Berges H."/>
            <person name="Blanchet N."/>
            <person name="Boniface M.C."/>
            <person name="Brunel D."/>
            <person name="Catrice O."/>
            <person name="Chaidir N."/>
            <person name="Claudel C."/>
            <person name="Donnadieu C."/>
            <person name="Faraut T."/>
            <person name="Fievet G."/>
            <person name="Helmstetter N."/>
            <person name="King M."/>
            <person name="Knapp S.J."/>
            <person name="Lai Z."/>
            <person name="Le Paslier M.C."/>
            <person name="Lippi Y."/>
            <person name="Lorenzon L."/>
            <person name="Mandel J.R."/>
            <person name="Marage G."/>
            <person name="Marchand G."/>
            <person name="Marquand E."/>
            <person name="Bret-Mestries E."/>
            <person name="Morien E."/>
            <person name="Nambeesan S."/>
            <person name="Nguyen T."/>
            <person name="Pegot-Espagnet P."/>
            <person name="Pouilly N."/>
            <person name="Raftis F."/>
            <person name="Sallet E."/>
            <person name="Schiex T."/>
            <person name="Thomas J."/>
            <person name="Vandecasteele C."/>
            <person name="Vares D."/>
            <person name="Vear F."/>
            <person name="Vautrin S."/>
            <person name="Crespi M."/>
            <person name="Mangin B."/>
            <person name="Burke J.M."/>
            <person name="Salse J."/>
            <person name="Munos S."/>
            <person name="Vincourt P."/>
            <person name="Rieseberg L.H."/>
            <person name="Langlade N.B."/>
        </authorList>
    </citation>
    <scope>NUCLEOTIDE SEQUENCE</scope>
    <source>
        <tissue evidence="1">Leaves</tissue>
    </source>
</reference>
<dbReference type="AlphaFoldDB" id="A0A9K3GST6"/>
<dbReference type="Proteomes" id="UP000215914">
    <property type="component" value="Unassembled WGS sequence"/>
</dbReference>